<dbReference type="InterPro" id="IPR024810">
    <property type="entry name" value="MAB21L/cGLR"/>
</dbReference>
<reference evidence="2" key="1">
    <citation type="journal article" date="2023" name="DNA Res.">
        <title>Chromosome-level genome assembly of Phrynocephalus forsythii using third-generation DNA sequencing and Hi-C analysis.</title>
        <authorList>
            <person name="Qi Y."/>
            <person name="Zhao W."/>
            <person name="Zhao Y."/>
            <person name="Niu C."/>
            <person name="Cao S."/>
            <person name="Zhang Y."/>
        </authorList>
    </citation>
    <scope>NUCLEOTIDE SEQUENCE</scope>
    <source>
        <tissue evidence="2">Muscle</tissue>
    </source>
</reference>
<dbReference type="Pfam" id="PF20266">
    <property type="entry name" value="Mab-21_C"/>
    <property type="match status" value="1"/>
</dbReference>
<dbReference type="EMBL" id="JAPFRF010000008">
    <property type="protein sequence ID" value="KAJ7324933.1"/>
    <property type="molecule type" value="Genomic_DNA"/>
</dbReference>
<dbReference type="PANTHER" id="PTHR10656:SF7">
    <property type="entry name" value="PROTEIN MAB-21-LIKE 4"/>
    <property type="match status" value="1"/>
</dbReference>
<proteinExistence type="predicted"/>
<dbReference type="SMART" id="SM01265">
    <property type="entry name" value="Mab-21"/>
    <property type="match status" value="1"/>
</dbReference>
<dbReference type="OrthoDB" id="9922809at2759"/>
<evidence type="ECO:0000313" key="2">
    <source>
        <dbReference type="EMBL" id="KAJ7324933.1"/>
    </source>
</evidence>
<accession>A0A9Q0XRW7</accession>
<feature type="domain" description="Mab-21-like HhH/H2TH-like" evidence="1">
    <location>
        <begin position="265"/>
        <end position="344"/>
    </location>
</feature>
<dbReference type="InterPro" id="IPR046906">
    <property type="entry name" value="Mab-21_HhH/H2TH-like"/>
</dbReference>
<name>A0A9Q0XRW7_9SAUR</name>
<dbReference type="AlphaFoldDB" id="A0A9Q0XRW7"/>
<evidence type="ECO:0000259" key="1">
    <source>
        <dbReference type="Pfam" id="PF20266"/>
    </source>
</evidence>
<protein>
    <recommendedName>
        <fullName evidence="1">Mab-21-like HhH/H2TH-like domain-containing protein</fullName>
    </recommendedName>
</protein>
<gene>
    <name evidence="2" type="ORF">JRQ81_017953</name>
</gene>
<dbReference type="Proteomes" id="UP001142489">
    <property type="component" value="Unassembled WGS sequence"/>
</dbReference>
<keyword evidence="3" id="KW-1185">Reference proteome</keyword>
<dbReference type="Gene3D" id="1.10.1410.40">
    <property type="match status" value="1"/>
</dbReference>
<organism evidence="2 3">
    <name type="scientific">Phrynocephalus forsythii</name>
    <dbReference type="NCBI Taxonomy" id="171643"/>
    <lineage>
        <taxon>Eukaryota</taxon>
        <taxon>Metazoa</taxon>
        <taxon>Chordata</taxon>
        <taxon>Craniata</taxon>
        <taxon>Vertebrata</taxon>
        <taxon>Euteleostomi</taxon>
        <taxon>Lepidosauria</taxon>
        <taxon>Squamata</taxon>
        <taxon>Bifurcata</taxon>
        <taxon>Unidentata</taxon>
        <taxon>Episquamata</taxon>
        <taxon>Toxicofera</taxon>
        <taxon>Iguania</taxon>
        <taxon>Acrodonta</taxon>
        <taxon>Agamidae</taxon>
        <taxon>Agaminae</taxon>
        <taxon>Phrynocephalus</taxon>
    </lineage>
</organism>
<dbReference type="PANTHER" id="PTHR10656">
    <property type="entry name" value="CELL FATE DETERMINING PROTEIN MAB21-RELATED"/>
    <property type="match status" value="1"/>
</dbReference>
<evidence type="ECO:0000313" key="3">
    <source>
        <dbReference type="Proteomes" id="UP001142489"/>
    </source>
</evidence>
<comment type="caution">
    <text evidence="2">The sequence shown here is derived from an EMBL/GenBank/DDBJ whole genome shotgun (WGS) entry which is preliminary data.</text>
</comment>
<sequence length="441" mass="50436">MAAKVPLWHSYLQVIHSRESQRVAHFQKAENILLIVLEKVHEMDPRFTVDYSTNLEALTFALSAAEDEVDMQVPLCIDAGALLIQECSGEQSDSEKVTNGNYQMPRSCYLGVPKEATHLENWTKEDVFHVMDNTQSSGHIVPGKILCLLKELIVAAIVHCKCQSIIRPGEISAERLKEDNMQLPLLVSSGWKMICFNLVPVVRRKQGGPEPNLQERGFPQGSMSKILQAADFIPTSYYHWRYSTSRPILKLVQIVSTLKGYRLDSLRILDQVNHENWREEGKDTGLTSQHLKMVLLWATYFFPSPEDWINLEGSVYRLLVILLCCLANKTLPHFLYPEQNLFRRDGLDLSNLYVKVESFACSPGKFLKFHFITTEDMVCHQRDNGLKDLLHLPAEDKAYWDTAFFDMILNKFQMYQIKDAQRISAMSNILPKIKKTVDGAS</sequence>